<dbReference type="InterPro" id="IPR052516">
    <property type="entry name" value="N-heterocyclic_Hydroxylase"/>
</dbReference>
<dbReference type="InterPro" id="IPR000674">
    <property type="entry name" value="Ald_Oxase/Xan_DH_a/b"/>
</dbReference>
<dbReference type="InterPro" id="IPR008274">
    <property type="entry name" value="AldOxase/xan_DH_MoCoBD1"/>
</dbReference>
<dbReference type="SUPFAM" id="SSF56003">
    <property type="entry name" value="Molybdenum cofactor-binding domain"/>
    <property type="match status" value="2"/>
</dbReference>
<protein>
    <submittedName>
        <fullName evidence="3">Isoquinoline 1-oxidoreductase, beta subunit</fullName>
    </submittedName>
</protein>
<dbReference type="Gene3D" id="3.30.365.10">
    <property type="entry name" value="Aldehyde oxidase/xanthine dehydrogenase, molybdopterin binding domain"/>
    <property type="match status" value="4"/>
</dbReference>
<dbReference type="STRING" id="287098.SAMN05421665_0206"/>
<keyword evidence="1" id="KW-0472">Membrane</keyword>
<evidence type="ECO:0000259" key="2">
    <source>
        <dbReference type="SMART" id="SM01008"/>
    </source>
</evidence>
<dbReference type="PANTHER" id="PTHR47495:SF2">
    <property type="entry name" value="ALDEHYDE DEHYDROGENASE"/>
    <property type="match status" value="1"/>
</dbReference>
<dbReference type="AlphaFoldDB" id="A0A1R3WCA7"/>
<keyword evidence="1" id="KW-0812">Transmembrane</keyword>
<sequence length="744" mass="79364">MGRLKTIARRTFLIGSAAIVGGAAFGIYQMNKDAPNPLVAGDGEATLNPFVLITRDGVTLIAPRAEMGQGVQTTLAALAAEELDVAWEDITVLHGPPAQAYYNSVFLGMAIPGAHYKDTPFKHEMREQIGKVGKLLDLQATGGSTSMKDFYERMRHAGASAREALKLAAAERLGVPASDLRTENSTVIAPDGTTIAYGDLAEALAGITPPDVALRDPATWKYLGKSMPRLDMVGKVTGTAKFATDTQLDGMKFATVRMSPTRAGMDSYDDSAARDMDGVEAIIDLGDGIAVIASNTWLAMQAAEAVDITWTPANYPVDTEGLRAAIAASLDEDADSMVRDDGDVTSAVEGTEITAEYYVPWLAHATMEPMSATALFTGDALEVWSGNQAPTMIRDACAKAVGLTPEQVTLHTTYLGGGFGRRGEMDFSVLAARIAAAMPDTPIRMIWSREEDMRRDFYRPAAIAQFRGVVQDGKAVLVDGKVAAPSVFHSSSLRQTGAVPPGPDRLHVEGAADQPYAIPHFRIAGHLTNIDVPIGFWRSVGASINGFMLDTFIDEMAHAAGTDPLQFRLDLARAEHAPSAGVIEAVGEMAGWTGQTPANIGRGVAFSFSFGTPVAQVVEVEDTGRGIRINKCWIAADLGTVLDPSIVEAQMTSGAIYGFSAAMQEEITFADGMVEQGNFYDYDAMRMHTVPEFEVRLLETNPFMGGAGEPGTPPSMPALGNALFDLTGTRARELPLIKTFDLIL</sequence>
<dbReference type="InterPro" id="IPR036856">
    <property type="entry name" value="Ald_Oxase/Xan_DH_a/b_sf"/>
</dbReference>
<dbReference type="InterPro" id="IPR046867">
    <property type="entry name" value="AldOxase/xan_DH_MoCoBD2"/>
</dbReference>
<feature type="transmembrane region" description="Helical" evidence="1">
    <location>
        <begin position="12"/>
        <end position="30"/>
    </location>
</feature>
<dbReference type="PIRSF" id="PIRSF036389">
    <property type="entry name" value="IOR_B"/>
    <property type="match status" value="1"/>
</dbReference>
<dbReference type="GO" id="GO:0016491">
    <property type="term" value="F:oxidoreductase activity"/>
    <property type="evidence" value="ECO:0007669"/>
    <property type="project" value="InterPro"/>
</dbReference>
<dbReference type="Proteomes" id="UP000186997">
    <property type="component" value="Unassembled WGS sequence"/>
</dbReference>
<evidence type="ECO:0000256" key="1">
    <source>
        <dbReference type="SAM" id="Phobius"/>
    </source>
</evidence>
<reference evidence="4" key="1">
    <citation type="submission" date="2017-01" db="EMBL/GenBank/DDBJ databases">
        <authorList>
            <person name="Varghese N."/>
            <person name="Submissions S."/>
        </authorList>
    </citation>
    <scope>NUCLEOTIDE SEQUENCE [LARGE SCALE GENOMIC DNA]</scope>
    <source>
        <strain evidence="4">DSM 29591</strain>
    </source>
</reference>
<dbReference type="EMBL" id="FTPR01000001">
    <property type="protein sequence ID" value="SIT75478.1"/>
    <property type="molecule type" value="Genomic_DNA"/>
</dbReference>
<dbReference type="PROSITE" id="PS51318">
    <property type="entry name" value="TAT"/>
    <property type="match status" value="1"/>
</dbReference>
<dbReference type="InterPro" id="IPR037165">
    <property type="entry name" value="AldOxase/xan_DH_Mopterin-bd_sf"/>
</dbReference>
<keyword evidence="4" id="KW-1185">Reference proteome</keyword>
<dbReference type="OrthoDB" id="9767994at2"/>
<dbReference type="RefSeq" id="WP_076657992.1">
    <property type="nucleotide sequence ID" value="NZ_FTPR01000001.1"/>
</dbReference>
<proteinExistence type="predicted"/>
<dbReference type="Pfam" id="PF02738">
    <property type="entry name" value="MoCoBD_1"/>
    <property type="match status" value="1"/>
</dbReference>
<accession>A0A1R3WCA7</accession>
<dbReference type="SMART" id="SM01008">
    <property type="entry name" value="Ald_Xan_dh_C"/>
    <property type="match status" value="1"/>
</dbReference>
<gene>
    <name evidence="3" type="ORF">SAMN05421665_0206</name>
</gene>
<dbReference type="InterPro" id="IPR006311">
    <property type="entry name" value="TAT_signal"/>
</dbReference>
<dbReference type="InterPro" id="IPR012368">
    <property type="entry name" value="OxRdtase_Mopterin-bd_su_IorB"/>
</dbReference>
<feature type="domain" description="Aldehyde oxidase/xanthine dehydrogenase a/b hammerhead" evidence="2">
    <location>
        <begin position="237"/>
        <end position="314"/>
    </location>
</feature>
<name>A0A1R3WCA7_9RHOB</name>
<dbReference type="Gene3D" id="3.90.1170.50">
    <property type="entry name" value="Aldehyde oxidase/xanthine dehydrogenase, a/b hammerhead"/>
    <property type="match status" value="1"/>
</dbReference>
<dbReference type="Pfam" id="PF20256">
    <property type="entry name" value="MoCoBD_2"/>
    <property type="match status" value="1"/>
</dbReference>
<keyword evidence="1" id="KW-1133">Transmembrane helix</keyword>
<dbReference type="SUPFAM" id="SSF54665">
    <property type="entry name" value="CO dehydrogenase molybdoprotein N-domain-like"/>
    <property type="match status" value="1"/>
</dbReference>
<organism evidence="3 4">
    <name type="scientific">Yoonia rosea</name>
    <dbReference type="NCBI Taxonomy" id="287098"/>
    <lineage>
        <taxon>Bacteria</taxon>
        <taxon>Pseudomonadati</taxon>
        <taxon>Pseudomonadota</taxon>
        <taxon>Alphaproteobacteria</taxon>
        <taxon>Rhodobacterales</taxon>
        <taxon>Paracoccaceae</taxon>
        <taxon>Yoonia</taxon>
    </lineage>
</organism>
<evidence type="ECO:0000313" key="4">
    <source>
        <dbReference type="Proteomes" id="UP000186997"/>
    </source>
</evidence>
<dbReference type="PANTHER" id="PTHR47495">
    <property type="entry name" value="ALDEHYDE DEHYDROGENASE"/>
    <property type="match status" value="1"/>
</dbReference>
<evidence type="ECO:0000313" key="3">
    <source>
        <dbReference type="EMBL" id="SIT75478.1"/>
    </source>
</evidence>